<proteinExistence type="predicted"/>
<keyword evidence="1" id="KW-0812">Transmembrane</keyword>
<keyword evidence="1" id="KW-0472">Membrane</keyword>
<keyword evidence="1" id="KW-1133">Transmembrane helix</keyword>
<dbReference type="Proteomes" id="UP000095282">
    <property type="component" value="Unplaced"/>
</dbReference>
<dbReference type="AlphaFoldDB" id="A0A1I7UPW1"/>
<dbReference type="WBParaSite" id="Csp11.Scaffold630.g18158.t1">
    <property type="protein sequence ID" value="Csp11.Scaffold630.g18158.t1"/>
    <property type="gene ID" value="Csp11.Scaffold630.g18158"/>
</dbReference>
<evidence type="ECO:0000256" key="1">
    <source>
        <dbReference type="SAM" id="Phobius"/>
    </source>
</evidence>
<evidence type="ECO:0000313" key="3">
    <source>
        <dbReference type="Proteomes" id="UP000095282"/>
    </source>
</evidence>
<evidence type="ECO:0000256" key="2">
    <source>
        <dbReference type="SAM" id="SignalP"/>
    </source>
</evidence>
<feature type="signal peptide" evidence="2">
    <location>
        <begin position="1"/>
        <end position="15"/>
    </location>
</feature>
<feature type="transmembrane region" description="Helical" evidence="1">
    <location>
        <begin position="38"/>
        <end position="57"/>
    </location>
</feature>
<keyword evidence="2" id="KW-0732">Signal</keyword>
<accession>A0A1I7UPW1</accession>
<feature type="chain" id="PRO_5012113814" evidence="2">
    <location>
        <begin position="16"/>
        <end position="86"/>
    </location>
</feature>
<keyword evidence="3" id="KW-1185">Reference proteome</keyword>
<name>A0A1I7UPW1_9PELO</name>
<sequence>MRFIVFLLLAVAIAAEIEKTSNGGISFSITKNISRFSIGSLILPAVFFILIILILFARWKMDKISAKWDQKRKQKQELEALATEDV</sequence>
<organism evidence="3 4">
    <name type="scientific">Caenorhabditis tropicalis</name>
    <dbReference type="NCBI Taxonomy" id="1561998"/>
    <lineage>
        <taxon>Eukaryota</taxon>
        <taxon>Metazoa</taxon>
        <taxon>Ecdysozoa</taxon>
        <taxon>Nematoda</taxon>
        <taxon>Chromadorea</taxon>
        <taxon>Rhabditida</taxon>
        <taxon>Rhabditina</taxon>
        <taxon>Rhabditomorpha</taxon>
        <taxon>Rhabditoidea</taxon>
        <taxon>Rhabditidae</taxon>
        <taxon>Peloderinae</taxon>
        <taxon>Caenorhabditis</taxon>
    </lineage>
</organism>
<reference evidence="4" key="1">
    <citation type="submission" date="2016-11" db="UniProtKB">
        <authorList>
            <consortium name="WormBaseParasite"/>
        </authorList>
    </citation>
    <scope>IDENTIFICATION</scope>
</reference>
<evidence type="ECO:0000313" key="4">
    <source>
        <dbReference type="WBParaSite" id="Csp11.Scaffold630.g18158.t1"/>
    </source>
</evidence>
<protein>
    <submittedName>
        <fullName evidence="4">LapA_dom domain-containing protein</fullName>
    </submittedName>
</protein>